<accession>A0A7S2EXS6</accession>
<comment type="similarity">
    <text evidence="1 6">Belongs to the GroES chaperonin family.</text>
</comment>
<organism evidence="9">
    <name type="scientific">Trieres chinensis</name>
    <name type="common">Marine centric diatom</name>
    <name type="synonym">Odontella sinensis</name>
    <dbReference type="NCBI Taxonomy" id="1514140"/>
    <lineage>
        <taxon>Eukaryota</taxon>
        <taxon>Sar</taxon>
        <taxon>Stramenopiles</taxon>
        <taxon>Ochrophyta</taxon>
        <taxon>Bacillariophyta</taxon>
        <taxon>Mediophyceae</taxon>
        <taxon>Biddulphiophycidae</taxon>
        <taxon>Eupodiscales</taxon>
        <taxon>Parodontellaceae</taxon>
        <taxon>Trieres</taxon>
    </lineage>
</organism>
<feature type="signal peptide" evidence="8">
    <location>
        <begin position="1"/>
        <end position="16"/>
    </location>
</feature>
<dbReference type="GO" id="GO:0005524">
    <property type="term" value="F:ATP binding"/>
    <property type="evidence" value="ECO:0007669"/>
    <property type="project" value="InterPro"/>
</dbReference>
<evidence type="ECO:0000256" key="1">
    <source>
        <dbReference type="ARBA" id="ARBA00006975"/>
    </source>
</evidence>
<dbReference type="GO" id="GO:0051087">
    <property type="term" value="F:protein-folding chaperone binding"/>
    <property type="evidence" value="ECO:0007669"/>
    <property type="project" value="TreeGrafter"/>
</dbReference>
<dbReference type="Pfam" id="PF00166">
    <property type="entry name" value="Cpn10"/>
    <property type="match status" value="2"/>
</dbReference>
<feature type="compositionally biased region" description="Low complexity" evidence="7">
    <location>
        <begin position="25"/>
        <end position="41"/>
    </location>
</feature>
<dbReference type="GO" id="GO:0046872">
    <property type="term" value="F:metal ion binding"/>
    <property type="evidence" value="ECO:0007669"/>
    <property type="project" value="TreeGrafter"/>
</dbReference>
<feature type="chain" id="PRO_5031008237" description="20 kDa chaperonin, chloroplastic" evidence="8">
    <location>
        <begin position="17"/>
        <end position="252"/>
    </location>
</feature>
<protein>
    <recommendedName>
        <fullName evidence="4">20 kDa chaperonin, chloroplastic</fullName>
    </recommendedName>
    <alternativeName>
        <fullName evidence="3">Chaperonin 10</fullName>
    </alternativeName>
    <alternativeName>
        <fullName evidence="5">Protein Cpn21</fullName>
    </alternativeName>
</protein>
<dbReference type="HAMAP" id="MF_00580">
    <property type="entry name" value="CH10"/>
    <property type="match status" value="1"/>
</dbReference>
<dbReference type="InterPro" id="IPR011032">
    <property type="entry name" value="GroES-like_sf"/>
</dbReference>
<dbReference type="AlphaFoldDB" id="A0A7S2EXS6"/>
<dbReference type="PANTHER" id="PTHR10772:SF63">
    <property type="entry name" value="20 KDA CHAPERONIN, CHLOROPLASTIC"/>
    <property type="match status" value="1"/>
</dbReference>
<dbReference type="PRINTS" id="PR00297">
    <property type="entry name" value="CHAPERONIN10"/>
</dbReference>
<dbReference type="GO" id="GO:0005739">
    <property type="term" value="C:mitochondrion"/>
    <property type="evidence" value="ECO:0007669"/>
    <property type="project" value="TreeGrafter"/>
</dbReference>
<dbReference type="SUPFAM" id="SSF50129">
    <property type="entry name" value="GroES-like"/>
    <property type="match status" value="2"/>
</dbReference>
<keyword evidence="8" id="KW-0732">Signal</keyword>
<keyword evidence="2 6" id="KW-0143">Chaperone</keyword>
<dbReference type="Gene3D" id="2.30.33.40">
    <property type="entry name" value="GroES chaperonin"/>
    <property type="match status" value="2"/>
</dbReference>
<evidence type="ECO:0000256" key="4">
    <source>
        <dbReference type="ARBA" id="ARBA00073031"/>
    </source>
</evidence>
<dbReference type="CDD" id="cd00320">
    <property type="entry name" value="cpn10"/>
    <property type="match status" value="2"/>
</dbReference>
<evidence type="ECO:0000313" key="9">
    <source>
        <dbReference type="EMBL" id="CAD9360638.1"/>
    </source>
</evidence>
<dbReference type="GO" id="GO:0044183">
    <property type="term" value="F:protein folding chaperone"/>
    <property type="evidence" value="ECO:0007669"/>
    <property type="project" value="InterPro"/>
</dbReference>
<name>A0A7S2EXS6_TRICV</name>
<evidence type="ECO:0000256" key="2">
    <source>
        <dbReference type="ARBA" id="ARBA00023186"/>
    </source>
</evidence>
<evidence type="ECO:0000256" key="7">
    <source>
        <dbReference type="SAM" id="MobiDB-lite"/>
    </source>
</evidence>
<evidence type="ECO:0000256" key="6">
    <source>
        <dbReference type="RuleBase" id="RU003479"/>
    </source>
</evidence>
<dbReference type="InterPro" id="IPR020818">
    <property type="entry name" value="Chaperonin_GroES"/>
</dbReference>
<dbReference type="InterPro" id="IPR037124">
    <property type="entry name" value="Chaperonin_GroES_sf"/>
</dbReference>
<dbReference type="PANTHER" id="PTHR10772">
    <property type="entry name" value="10 KDA HEAT SHOCK PROTEIN"/>
    <property type="match status" value="1"/>
</dbReference>
<evidence type="ECO:0000256" key="3">
    <source>
        <dbReference type="ARBA" id="ARBA00031971"/>
    </source>
</evidence>
<dbReference type="SMART" id="SM00883">
    <property type="entry name" value="Cpn10"/>
    <property type="match status" value="2"/>
</dbReference>
<evidence type="ECO:0000256" key="5">
    <source>
        <dbReference type="ARBA" id="ARBA00079398"/>
    </source>
</evidence>
<proteinExistence type="inferred from homology"/>
<dbReference type="FunFam" id="2.30.33.40:FF:000001">
    <property type="entry name" value="10 kDa chaperonin"/>
    <property type="match status" value="2"/>
</dbReference>
<sequence>MRTAFLLAASAGLSAAFAPGRLPTSSSRRAASSSSSSSLSANTLEGREIASGGSIKPVNNFVLVELADIQDQTDSGILLSKTAKIVKTEGTVVAVGPGKYHPEGGDLIPMPVTEGDGVVYGKYDGTVVEYNDKRHSLIRSDDILVKFSGGKLTLDTADVCDDVVLVKPDETETETSGGLLLAAPKKGENQSRPSTGIVIRVGPGRVASGGERMEMSVSEGDRVKFRDFAGNEVDVDGAEYCVVRMSDVLAKF</sequence>
<evidence type="ECO:0000256" key="8">
    <source>
        <dbReference type="SAM" id="SignalP"/>
    </source>
</evidence>
<gene>
    <name evidence="9" type="ORF">OSIN01602_LOCUS20940</name>
</gene>
<dbReference type="GO" id="GO:0051082">
    <property type="term" value="F:unfolded protein binding"/>
    <property type="evidence" value="ECO:0007669"/>
    <property type="project" value="TreeGrafter"/>
</dbReference>
<dbReference type="EMBL" id="HBGO01036204">
    <property type="protein sequence ID" value="CAD9360638.1"/>
    <property type="molecule type" value="Transcribed_RNA"/>
</dbReference>
<feature type="region of interest" description="Disordered" evidence="7">
    <location>
        <begin position="21"/>
        <end position="43"/>
    </location>
</feature>
<reference evidence="9" key="1">
    <citation type="submission" date="2021-01" db="EMBL/GenBank/DDBJ databases">
        <authorList>
            <person name="Corre E."/>
            <person name="Pelletier E."/>
            <person name="Niang G."/>
            <person name="Scheremetjew M."/>
            <person name="Finn R."/>
            <person name="Kale V."/>
            <person name="Holt S."/>
            <person name="Cochrane G."/>
            <person name="Meng A."/>
            <person name="Brown T."/>
            <person name="Cohen L."/>
        </authorList>
    </citation>
    <scope>NUCLEOTIDE SEQUENCE</scope>
    <source>
        <strain evidence="9">Grunow 1884</strain>
    </source>
</reference>